<dbReference type="Proteomes" id="UP000249185">
    <property type="component" value="Unassembled WGS sequence"/>
</dbReference>
<dbReference type="AlphaFoldDB" id="A0A2W5QBH4"/>
<gene>
    <name evidence="2" type="ORF">DI556_13155</name>
</gene>
<evidence type="ECO:0000313" key="2">
    <source>
        <dbReference type="EMBL" id="PZQ48760.1"/>
    </source>
</evidence>
<proteinExistence type="predicted"/>
<protein>
    <submittedName>
        <fullName evidence="2">Uncharacterized protein</fullName>
    </submittedName>
</protein>
<accession>A0A2W5QBH4</accession>
<keyword evidence="1" id="KW-0812">Transmembrane</keyword>
<reference evidence="2 3" key="1">
    <citation type="submission" date="2017-08" db="EMBL/GenBank/DDBJ databases">
        <title>Infants hospitalized years apart are colonized by the same room-sourced microbial strains.</title>
        <authorList>
            <person name="Brooks B."/>
            <person name="Olm M.R."/>
            <person name="Firek B.A."/>
            <person name="Baker R."/>
            <person name="Thomas B.C."/>
            <person name="Morowitz M.J."/>
            <person name="Banfield J.F."/>
        </authorList>
    </citation>
    <scope>NUCLEOTIDE SEQUENCE [LARGE SCALE GENOMIC DNA]</scope>
    <source>
        <strain evidence="2">S2_005_002_R2_34</strain>
    </source>
</reference>
<keyword evidence="1" id="KW-1133">Transmembrane helix</keyword>
<organism evidence="2 3">
    <name type="scientific">Rhodovulum sulfidophilum</name>
    <name type="common">Rhodobacter sulfidophilus</name>
    <dbReference type="NCBI Taxonomy" id="35806"/>
    <lineage>
        <taxon>Bacteria</taxon>
        <taxon>Pseudomonadati</taxon>
        <taxon>Pseudomonadota</taxon>
        <taxon>Alphaproteobacteria</taxon>
        <taxon>Rhodobacterales</taxon>
        <taxon>Paracoccaceae</taxon>
        <taxon>Rhodovulum</taxon>
    </lineage>
</organism>
<dbReference type="EMBL" id="QFPW01000010">
    <property type="protein sequence ID" value="PZQ48760.1"/>
    <property type="molecule type" value="Genomic_DNA"/>
</dbReference>
<evidence type="ECO:0000313" key="3">
    <source>
        <dbReference type="Proteomes" id="UP000249185"/>
    </source>
</evidence>
<keyword evidence="1" id="KW-0472">Membrane</keyword>
<comment type="caution">
    <text evidence="2">The sequence shown here is derived from an EMBL/GenBank/DDBJ whole genome shotgun (WGS) entry which is preliminary data.</text>
</comment>
<evidence type="ECO:0000256" key="1">
    <source>
        <dbReference type="SAM" id="Phobius"/>
    </source>
</evidence>
<sequence>MELIIDYAAALLMLGGLVFGCGGALGAVLGRETPLLRMLGVRQPLVMRSEHNYACMMIGGICLALATLLV</sequence>
<feature type="transmembrane region" description="Helical" evidence="1">
    <location>
        <begin position="6"/>
        <end position="30"/>
    </location>
</feature>
<name>A0A2W5QBH4_RHOSU</name>